<dbReference type="Proteomes" id="UP000534677">
    <property type="component" value="Unassembled WGS sequence"/>
</dbReference>
<sequence>MADVEEKMPKTLWAALVFICIEILLIVVLVPNSFIDTAILKEQDWGEALMGKSQHEQLIRDTDSLYTQLHLDNGLNKWVGSLFVPTDEEREKSKAWENLGNLWFKFLSNRGEALTKVLYHVYYRFLLLVMWLPYMLVILAPSVLGGYMTWNIKRYTFQHSSPFLNTYSSKIISFIVVSLMISFIAPLPIPPMVIPVVIIVLMPIASSLLIGNLPKRL</sequence>
<protein>
    <submittedName>
        <fullName evidence="2">DUF4400 domain-containing protein</fullName>
    </submittedName>
</protein>
<name>A0ABR6TFD7_9PSED</name>
<gene>
    <name evidence="2" type="ORF">HF209_26775</name>
</gene>
<reference evidence="2 3" key="1">
    <citation type="submission" date="2020-04" db="EMBL/GenBank/DDBJ databases">
        <title>Pseudomonas crami sp. nov., a novel proteolytic bacterial species isolated from cream.</title>
        <authorList>
            <person name="Hofmann K."/>
            <person name="Woller A."/>
            <person name="Huptas C."/>
            <person name="Wenning M."/>
            <person name="Scherer S."/>
            <person name="Doll E.V."/>
        </authorList>
    </citation>
    <scope>NUCLEOTIDE SEQUENCE [LARGE SCALE GENOMIC DNA]</scope>
    <source>
        <strain evidence="2 3">WS 5096</strain>
    </source>
</reference>
<keyword evidence="1" id="KW-1133">Transmembrane helix</keyword>
<evidence type="ECO:0000256" key="1">
    <source>
        <dbReference type="SAM" id="Phobius"/>
    </source>
</evidence>
<keyword evidence="1" id="KW-0812">Transmembrane</keyword>
<feature type="transmembrane region" description="Helical" evidence="1">
    <location>
        <begin position="171"/>
        <end position="187"/>
    </location>
</feature>
<dbReference type="Pfam" id="PF14348">
    <property type="entry name" value="DtrJ-like"/>
    <property type="match status" value="1"/>
</dbReference>
<feature type="transmembrane region" description="Helical" evidence="1">
    <location>
        <begin position="125"/>
        <end position="150"/>
    </location>
</feature>
<dbReference type="InterPro" id="IPR022266">
    <property type="entry name" value="DtrJ-like"/>
</dbReference>
<feature type="transmembrane region" description="Helical" evidence="1">
    <location>
        <begin position="193"/>
        <end position="213"/>
    </location>
</feature>
<feature type="transmembrane region" description="Helical" evidence="1">
    <location>
        <begin position="12"/>
        <end position="35"/>
    </location>
</feature>
<dbReference type="RefSeq" id="WP_185710063.1">
    <property type="nucleotide sequence ID" value="NZ_JAAXCZ010000018.1"/>
</dbReference>
<dbReference type="EMBL" id="JAAXCZ010000018">
    <property type="protein sequence ID" value="MBC2384552.1"/>
    <property type="molecule type" value="Genomic_DNA"/>
</dbReference>
<evidence type="ECO:0000313" key="2">
    <source>
        <dbReference type="EMBL" id="MBC2384552.1"/>
    </source>
</evidence>
<accession>A0ABR6TFD7</accession>
<keyword evidence="3" id="KW-1185">Reference proteome</keyword>
<proteinExistence type="predicted"/>
<keyword evidence="1" id="KW-0472">Membrane</keyword>
<comment type="caution">
    <text evidence="2">The sequence shown here is derived from an EMBL/GenBank/DDBJ whole genome shotgun (WGS) entry which is preliminary data.</text>
</comment>
<organism evidence="2 3">
    <name type="scientific">Pseudomonas cremoris</name>
    <dbReference type="NCBI Taxonomy" id="2724178"/>
    <lineage>
        <taxon>Bacteria</taxon>
        <taxon>Pseudomonadati</taxon>
        <taxon>Pseudomonadota</taxon>
        <taxon>Gammaproteobacteria</taxon>
        <taxon>Pseudomonadales</taxon>
        <taxon>Pseudomonadaceae</taxon>
        <taxon>Pseudomonas</taxon>
    </lineage>
</organism>
<evidence type="ECO:0000313" key="3">
    <source>
        <dbReference type="Proteomes" id="UP000534677"/>
    </source>
</evidence>